<comment type="similarity">
    <text evidence="1">Belongs to the SEN54 family.</text>
</comment>
<evidence type="ECO:0000256" key="2">
    <source>
        <dbReference type="ARBA" id="ARBA00022694"/>
    </source>
</evidence>
<feature type="region of interest" description="Disordered" evidence="3">
    <location>
        <begin position="1"/>
        <end position="38"/>
    </location>
</feature>
<evidence type="ECO:0000259" key="4">
    <source>
        <dbReference type="Pfam" id="PF12928"/>
    </source>
</evidence>
<protein>
    <recommendedName>
        <fullName evidence="4">tRNA-splicing endonuclease subunit Sen54 N-terminal domain-containing protein</fullName>
    </recommendedName>
</protein>
<reference evidence="5 6" key="1">
    <citation type="submission" date="2016-05" db="EMBL/GenBank/DDBJ databases">
        <title>Genome sequencing reveals origins of a unique bacterial endosymbiosis in the earliest lineages of terrestrial Fungi.</title>
        <authorList>
            <consortium name="DOE Joint Genome Institute"/>
            <person name="Uehling J."/>
            <person name="Gryganskyi A."/>
            <person name="Hameed K."/>
            <person name="Tschaplinski T."/>
            <person name="Misztal P."/>
            <person name="Wu S."/>
            <person name="Desiro A."/>
            <person name="Vande Pol N."/>
            <person name="Du Z.-Y."/>
            <person name="Zienkiewicz A."/>
            <person name="Zienkiewicz K."/>
            <person name="Morin E."/>
            <person name="Tisserant E."/>
            <person name="Splivallo R."/>
            <person name="Hainaut M."/>
            <person name="Henrissat B."/>
            <person name="Ohm R."/>
            <person name="Kuo A."/>
            <person name="Yan J."/>
            <person name="Lipzen A."/>
            <person name="Nolan M."/>
            <person name="Labutti K."/>
            <person name="Barry K."/>
            <person name="Goldstein A."/>
            <person name="Labbe J."/>
            <person name="Schadt C."/>
            <person name="Tuskan G."/>
            <person name="Grigoriev I."/>
            <person name="Martin F."/>
            <person name="Vilgalys R."/>
            <person name="Bonito G."/>
        </authorList>
    </citation>
    <scope>NUCLEOTIDE SEQUENCE [LARGE SCALE GENOMIC DNA]</scope>
    <source>
        <strain evidence="5 6">AG-77</strain>
    </source>
</reference>
<dbReference type="AlphaFoldDB" id="A0A197JUB4"/>
<dbReference type="Pfam" id="PF12928">
    <property type="entry name" value="tRNA_int_end_N2"/>
    <property type="match status" value="1"/>
</dbReference>
<accession>A0A197JUB4</accession>
<dbReference type="Proteomes" id="UP000078512">
    <property type="component" value="Unassembled WGS sequence"/>
</dbReference>
<evidence type="ECO:0000313" key="6">
    <source>
        <dbReference type="Proteomes" id="UP000078512"/>
    </source>
</evidence>
<feature type="domain" description="tRNA-splicing endonuclease subunit Sen54 N-terminal" evidence="4">
    <location>
        <begin position="52"/>
        <end position="117"/>
    </location>
</feature>
<gene>
    <name evidence="5" type="ORF">K457DRAFT_156581</name>
</gene>
<evidence type="ECO:0000313" key="5">
    <source>
        <dbReference type="EMBL" id="OAQ28026.1"/>
    </source>
</evidence>
<feature type="compositionally biased region" description="Polar residues" evidence="3">
    <location>
        <begin position="19"/>
        <end position="29"/>
    </location>
</feature>
<feature type="region of interest" description="Disordered" evidence="3">
    <location>
        <begin position="338"/>
        <end position="367"/>
    </location>
</feature>
<evidence type="ECO:0000256" key="1">
    <source>
        <dbReference type="ARBA" id="ARBA00005736"/>
    </source>
</evidence>
<proteinExistence type="inferred from homology"/>
<feature type="compositionally biased region" description="Polar residues" evidence="3">
    <location>
        <begin position="344"/>
        <end position="355"/>
    </location>
</feature>
<dbReference type="OrthoDB" id="408683at2759"/>
<dbReference type="InterPro" id="IPR024336">
    <property type="entry name" value="tRNA_splic_suSen54_N"/>
</dbReference>
<dbReference type="EMBL" id="KV442052">
    <property type="protein sequence ID" value="OAQ28026.1"/>
    <property type="molecule type" value="Genomic_DNA"/>
</dbReference>
<dbReference type="STRING" id="1314771.A0A197JUB4"/>
<feature type="compositionally biased region" description="Acidic residues" evidence="3">
    <location>
        <begin position="1"/>
        <end position="11"/>
    </location>
</feature>
<dbReference type="GO" id="GO:0000379">
    <property type="term" value="P:tRNA-type intron splice site recognition and cleavage"/>
    <property type="evidence" value="ECO:0007669"/>
    <property type="project" value="TreeGrafter"/>
</dbReference>
<dbReference type="InterPro" id="IPR024337">
    <property type="entry name" value="tRNA_splic_suSen54"/>
</dbReference>
<name>A0A197JUB4_9FUNG</name>
<sequence length="394" mass="44779">MNADDQDDQDQQPDFRLLLNTSKGASQALPSRDAKTAHDPEAVLKEQYDAFFQVISEERRLQEKTLSRAVYEPELGLFRLTVNKGNHFVSMGHTLKGNIYLYPEEALYLVDRSSLLVEHNGADLDVQQTWSLCLSQLQDLTGKWDTTRAMDRHLAYAYLKRLGYVVTRPGTYDTRAVDIIPKTAATPTSSTLTLNSKGRWLSTLLWRLLVDSWNIGNRVILTGLRRWFDPLSDFWNKRMSRPLVANNDQLSHEQVLQRIRIIPTRRLVQSPEEEPRPHVEHQITKDTWKQKVDFEVYKPAGAFKKRQPGIPDYRVVVVSARSRIPTLEELGDMMEGLIDPAQIGPSSGPSNTASALPTDKGKKKQQPDWPKVLFAVVDGGQVSFMSLNNMQAIL</sequence>
<evidence type="ECO:0000256" key="3">
    <source>
        <dbReference type="SAM" id="MobiDB-lite"/>
    </source>
</evidence>
<organism evidence="5 6">
    <name type="scientific">Linnemannia elongata AG-77</name>
    <dbReference type="NCBI Taxonomy" id="1314771"/>
    <lineage>
        <taxon>Eukaryota</taxon>
        <taxon>Fungi</taxon>
        <taxon>Fungi incertae sedis</taxon>
        <taxon>Mucoromycota</taxon>
        <taxon>Mortierellomycotina</taxon>
        <taxon>Mortierellomycetes</taxon>
        <taxon>Mortierellales</taxon>
        <taxon>Mortierellaceae</taxon>
        <taxon>Linnemannia</taxon>
    </lineage>
</organism>
<keyword evidence="2" id="KW-0819">tRNA processing</keyword>
<keyword evidence="6" id="KW-1185">Reference proteome</keyword>
<dbReference type="GO" id="GO:0000214">
    <property type="term" value="C:tRNA-intron endonuclease complex"/>
    <property type="evidence" value="ECO:0007669"/>
    <property type="project" value="TreeGrafter"/>
</dbReference>
<dbReference type="PANTHER" id="PTHR21027">
    <property type="entry name" value="TRNA-SPLICING ENDONUCLEASE SUBUNIT SEN54"/>
    <property type="match status" value="1"/>
</dbReference>
<dbReference type="PANTHER" id="PTHR21027:SF1">
    <property type="entry name" value="TRNA-SPLICING ENDONUCLEASE SUBUNIT SEN54"/>
    <property type="match status" value="1"/>
</dbReference>